<dbReference type="InterPro" id="IPR036388">
    <property type="entry name" value="WH-like_DNA-bd_sf"/>
</dbReference>
<protein>
    <recommendedName>
        <fullName evidence="1">HTH luxR-type domain-containing protein</fullName>
    </recommendedName>
</protein>
<evidence type="ECO:0000313" key="2">
    <source>
        <dbReference type="EMBL" id="CUU53570.1"/>
    </source>
</evidence>
<dbReference type="SMART" id="SM00421">
    <property type="entry name" value="HTH_LUXR"/>
    <property type="match status" value="1"/>
</dbReference>
<evidence type="ECO:0000259" key="1">
    <source>
        <dbReference type="PROSITE" id="PS50043"/>
    </source>
</evidence>
<dbReference type="InterPro" id="IPR016032">
    <property type="entry name" value="Sig_transdc_resp-reg_C-effctor"/>
</dbReference>
<accession>A0A0S4QEC7</accession>
<sequence>MLEFLGLDDVTLAAYRQWLRHPEMDVDGVATAVGQATGTVRRSRDRLVELSLLLPSTEHPGHLVAVHPEAGLEHLLQAQHESLIRRHERLVRARAQVSTFVSEYLDNRPGGDGAEVEHIDSADQARVELLALLGRAEKEVLTLHTRDGLVPALTTEVLPVELRALRRGVTMRSVLPRAVSADETGVGYVRTVASHGLEARLTDDPRIDATTVDGRIGLVQFAAPGTESLALIVRSPALANLVTQLFEQIWETAEPLAVEADGERESGSDDLPSDSERLLLRLLSLGVKDEAAARHLGVSVRTVRRMVADLMLRLDARSRFQAGTVAARRGWL</sequence>
<feature type="domain" description="HTH luxR-type" evidence="1">
    <location>
        <begin position="265"/>
        <end position="330"/>
    </location>
</feature>
<dbReference type="GO" id="GO:0006355">
    <property type="term" value="P:regulation of DNA-templated transcription"/>
    <property type="evidence" value="ECO:0007669"/>
    <property type="project" value="InterPro"/>
</dbReference>
<dbReference type="EMBL" id="FAOZ01000001">
    <property type="protein sequence ID" value="CUU53570.1"/>
    <property type="molecule type" value="Genomic_DNA"/>
</dbReference>
<proteinExistence type="predicted"/>
<dbReference type="Proteomes" id="UP000198802">
    <property type="component" value="Unassembled WGS sequence"/>
</dbReference>
<name>A0A0S4QEC7_9ACTN</name>
<dbReference type="PROSITE" id="PS50043">
    <property type="entry name" value="HTH_LUXR_2"/>
    <property type="match status" value="1"/>
</dbReference>
<dbReference type="GO" id="GO:0003677">
    <property type="term" value="F:DNA binding"/>
    <property type="evidence" value="ECO:0007669"/>
    <property type="project" value="InterPro"/>
</dbReference>
<dbReference type="InterPro" id="IPR051797">
    <property type="entry name" value="TrmB-like"/>
</dbReference>
<organism evidence="2 3">
    <name type="scientific">Parafrankia irregularis</name>
    <dbReference type="NCBI Taxonomy" id="795642"/>
    <lineage>
        <taxon>Bacteria</taxon>
        <taxon>Bacillati</taxon>
        <taxon>Actinomycetota</taxon>
        <taxon>Actinomycetes</taxon>
        <taxon>Frankiales</taxon>
        <taxon>Frankiaceae</taxon>
        <taxon>Parafrankia</taxon>
    </lineage>
</organism>
<gene>
    <name evidence="2" type="ORF">Ga0074812_10168</name>
</gene>
<dbReference type="Gene3D" id="1.10.10.10">
    <property type="entry name" value="Winged helix-like DNA-binding domain superfamily/Winged helix DNA-binding domain"/>
    <property type="match status" value="1"/>
</dbReference>
<keyword evidence="3" id="KW-1185">Reference proteome</keyword>
<dbReference type="RefSeq" id="WP_091270353.1">
    <property type="nucleotide sequence ID" value="NZ_FAOZ01000001.1"/>
</dbReference>
<dbReference type="SUPFAM" id="SSF46894">
    <property type="entry name" value="C-terminal effector domain of the bipartite response regulators"/>
    <property type="match status" value="1"/>
</dbReference>
<evidence type="ECO:0000313" key="3">
    <source>
        <dbReference type="Proteomes" id="UP000198802"/>
    </source>
</evidence>
<dbReference type="AlphaFoldDB" id="A0A0S4QEC7"/>
<dbReference type="PANTHER" id="PTHR34293:SF1">
    <property type="entry name" value="HTH-TYPE TRANSCRIPTIONAL REGULATOR TRMBL2"/>
    <property type="match status" value="1"/>
</dbReference>
<dbReference type="InterPro" id="IPR000792">
    <property type="entry name" value="Tscrpt_reg_LuxR_C"/>
</dbReference>
<reference evidence="3" key="1">
    <citation type="submission" date="2015-11" db="EMBL/GenBank/DDBJ databases">
        <authorList>
            <person name="Varghese N."/>
        </authorList>
    </citation>
    <scope>NUCLEOTIDE SEQUENCE [LARGE SCALE GENOMIC DNA]</scope>
    <source>
        <strain evidence="3">DSM 45899</strain>
    </source>
</reference>
<dbReference type="PANTHER" id="PTHR34293">
    <property type="entry name" value="HTH-TYPE TRANSCRIPTIONAL REGULATOR TRMBL2"/>
    <property type="match status" value="1"/>
</dbReference>